<organism evidence="1 2">
    <name type="scientific">Lasius platythorax</name>
    <dbReference type="NCBI Taxonomy" id="488582"/>
    <lineage>
        <taxon>Eukaryota</taxon>
        <taxon>Metazoa</taxon>
        <taxon>Ecdysozoa</taxon>
        <taxon>Arthropoda</taxon>
        <taxon>Hexapoda</taxon>
        <taxon>Insecta</taxon>
        <taxon>Pterygota</taxon>
        <taxon>Neoptera</taxon>
        <taxon>Endopterygota</taxon>
        <taxon>Hymenoptera</taxon>
        <taxon>Apocrita</taxon>
        <taxon>Aculeata</taxon>
        <taxon>Formicoidea</taxon>
        <taxon>Formicidae</taxon>
        <taxon>Formicinae</taxon>
        <taxon>Lasius</taxon>
        <taxon>Lasius</taxon>
    </lineage>
</organism>
<dbReference type="Proteomes" id="UP001497644">
    <property type="component" value="Chromosome 9"/>
</dbReference>
<sequence length="88" mass="9903">MATRAVVPFNVAEKEYPSTPSSPTQRLLHPNWRQVAELSRPERSGIVSHKFRRNSHVVEIGEHATEVSRDAVISSAFDSFEIAVFRAN</sequence>
<accession>A0AAV2PB17</accession>
<dbReference type="EMBL" id="OZ034832">
    <property type="protein sequence ID" value="CAL1689527.1"/>
    <property type="molecule type" value="Genomic_DNA"/>
</dbReference>
<name>A0AAV2PB17_9HYME</name>
<reference evidence="1" key="1">
    <citation type="submission" date="2024-04" db="EMBL/GenBank/DDBJ databases">
        <authorList>
            <consortium name="Molecular Ecology Group"/>
        </authorList>
    </citation>
    <scope>NUCLEOTIDE SEQUENCE</scope>
</reference>
<proteinExistence type="predicted"/>
<evidence type="ECO:0000313" key="1">
    <source>
        <dbReference type="EMBL" id="CAL1689527.1"/>
    </source>
</evidence>
<keyword evidence="2" id="KW-1185">Reference proteome</keyword>
<gene>
    <name evidence="1" type="ORF">LPLAT_LOCUS14435</name>
</gene>
<protein>
    <submittedName>
        <fullName evidence="1">Uncharacterized protein</fullName>
    </submittedName>
</protein>
<dbReference type="AlphaFoldDB" id="A0AAV2PB17"/>
<evidence type="ECO:0000313" key="2">
    <source>
        <dbReference type="Proteomes" id="UP001497644"/>
    </source>
</evidence>